<keyword evidence="1" id="KW-0678">Repressor</keyword>
<feature type="region of interest" description="Disordered" evidence="4">
    <location>
        <begin position="57"/>
        <end position="87"/>
    </location>
</feature>
<comment type="caution">
    <text evidence="5">The sequence shown here is derived from an EMBL/GenBank/DDBJ whole genome shotgun (WGS) entry which is preliminary data.</text>
</comment>
<dbReference type="InterPro" id="IPR040356">
    <property type="entry name" value="SPEAR"/>
</dbReference>
<protein>
    <submittedName>
        <fullName evidence="5">Uncharacterized protein</fullName>
    </submittedName>
</protein>
<proteinExistence type="predicted"/>
<evidence type="ECO:0000256" key="1">
    <source>
        <dbReference type="ARBA" id="ARBA00022491"/>
    </source>
</evidence>
<accession>A0AAW1IHA3</accession>
<dbReference type="AlphaFoldDB" id="A0AAW1IHA3"/>
<dbReference type="PANTHER" id="PTHR33388:SF1">
    <property type="entry name" value="PROTEIN SPEAR2"/>
    <property type="match status" value="1"/>
</dbReference>
<gene>
    <name evidence="5" type="ORF">RND81_09G011800</name>
</gene>
<evidence type="ECO:0000313" key="6">
    <source>
        <dbReference type="Proteomes" id="UP001443914"/>
    </source>
</evidence>
<evidence type="ECO:0000256" key="4">
    <source>
        <dbReference type="SAM" id="MobiDB-lite"/>
    </source>
</evidence>
<feature type="compositionally biased region" description="Basic residues" evidence="4">
    <location>
        <begin position="30"/>
        <end position="40"/>
    </location>
</feature>
<name>A0AAW1IHA3_SAPOF</name>
<evidence type="ECO:0000256" key="3">
    <source>
        <dbReference type="ARBA" id="ARBA00023163"/>
    </source>
</evidence>
<dbReference type="Proteomes" id="UP001443914">
    <property type="component" value="Unassembled WGS sequence"/>
</dbReference>
<dbReference type="GO" id="GO:0003700">
    <property type="term" value="F:DNA-binding transcription factor activity"/>
    <property type="evidence" value="ECO:0007669"/>
    <property type="project" value="InterPro"/>
</dbReference>
<feature type="region of interest" description="Disordered" evidence="4">
    <location>
        <begin position="1"/>
        <end position="45"/>
    </location>
</feature>
<evidence type="ECO:0000313" key="5">
    <source>
        <dbReference type="EMBL" id="KAK9688800.1"/>
    </source>
</evidence>
<feature type="compositionally biased region" description="Low complexity" evidence="4">
    <location>
        <begin position="10"/>
        <end position="29"/>
    </location>
</feature>
<organism evidence="5 6">
    <name type="scientific">Saponaria officinalis</name>
    <name type="common">Common soapwort</name>
    <name type="synonym">Lychnis saponaria</name>
    <dbReference type="NCBI Taxonomy" id="3572"/>
    <lineage>
        <taxon>Eukaryota</taxon>
        <taxon>Viridiplantae</taxon>
        <taxon>Streptophyta</taxon>
        <taxon>Embryophyta</taxon>
        <taxon>Tracheophyta</taxon>
        <taxon>Spermatophyta</taxon>
        <taxon>Magnoliopsida</taxon>
        <taxon>eudicotyledons</taxon>
        <taxon>Gunneridae</taxon>
        <taxon>Pentapetalae</taxon>
        <taxon>Caryophyllales</taxon>
        <taxon>Caryophyllaceae</taxon>
        <taxon>Caryophylleae</taxon>
        <taxon>Saponaria</taxon>
    </lineage>
</organism>
<dbReference type="EMBL" id="JBDFQZ010000009">
    <property type="protein sequence ID" value="KAK9688800.1"/>
    <property type="molecule type" value="Genomic_DNA"/>
</dbReference>
<feature type="compositionally biased region" description="Polar residues" evidence="4">
    <location>
        <begin position="239"/>
        <end position="265"/>
    </location>
</feature>
<dbReference type="PANTHER" id="PTHR33388">
    <property type="entry name" value="OS01G0212500 PROTEIN"/>
    <property type="match status" value="1"/>
</dbReference>
<sequence>MVQEDEDQMSSNYNNNNNGCSIGSSSIKSSSKKSKQKKVPQRGLGVAQLEKIRIEHQNNVTKFSPPPTNSQIHVTNNNNNNDDNSRLKSVIPYTGTCPLSGPSNLISSNFPSLDNSLLRANLMPNTGNIHMNSISPLNSVSTYKNVNFPKLWQNHEPQTGPKHENVSHLRDLSLPYDETCSIAPLPNVMPKAQLNQHRQQSSTSMVMLGTKRPCPFPIDDPPIPIFGRSFTRVNTNTLTQTEESASSQNGRITTHNNMERPSSANYEPCSNRVTHEPNIKEACNFEDLHSQGSYNDALVDSRHEASSNQSNNISTKLQATQESLPTTNHNNNNNNNTCNCEVGENIDLNLHL</sequence>
<evidence type="ECO:0000256" key="2">
    <source>
        <dbReference type="ARBA" id="ARBA00023015"/>
    </source>
</evidence>
<keyword evidence="3" id="KW-0804">Transcription</keyword>
<reference evidence="5" key="1">
    <citation type="submission" date="2024-03" db="EMBL/GenBank/DDBJ databases">
        <title>WGS assembly of Saponaria officinalis var. Norfolk2.</title>
        <authorList>
            <person name="Jenkins J."/>
            <person name="Shu S."/>
            <person name="Grimwood J."/>
            <person name="Barry K."/>
            <person name="Goodstein D."/>
            <person name="Schmutz J."/>
            <person name="Leebens-Mack J."/>
            <person name="Osbourn A."/>
        </authorList>
    </citation>
    <scope>NUCLEOTIDE SEQUENCE [LARGE SCALE GENOMIC DNA]</scope>
    <source>
        <strain evidence="5">JIC</strain>
    </source>
</reference>
<feature type="region of interest" description="Disordered" evidence="4">
    <location>
        <begin position="239"/>
        <end position="268"/>
    </location>
</feature>
<keyword evidence="6" id="KW-1185">Reference proteome</keyword>
<keyword evidence="2" id="KW-0805">Transcription regulation</keyword>